<keyword evidence="2" id="KW-1048">Host nucleus</keyword>
<evidence type="ECO:0000256" key="2">
    <source>
        <dbReference type="ARBA" id="ARBA00022562"/>
    </source>
</evidence>
<feature type="compositionally biased region" description="Basic residues" evidence="6">
    <location>
        <begin position="587"/>
        <end position="597"/>
    </location>
</feature>
<evidence type="ECO:0000256" key="4">
    <source>
        <dbReference type="ARBA" id="ARBA00022741"/>
    </source>
</evidence>
<dbReference type="Pfam" id="PF01057">
    <property type="entry name" value="Parvo_NS1"/>
    <property type="match status" value="1"/>
</dbReference>
<dbReference type="GO" id="GO:0006260">
    <property type="term" value="P:DNA replication"/>
    <property type="evidence" value="ECO:0007669"/>
    <property type="project" value="UniProtKB-KW"/>
</dbReference>
<keyword evidence="3" id="KW-0235">DNA replication</keyword>
<evidence type="ECO:0000256" key="5">
    <source>
        <dbReference type="ARBA" id="ARBA00022840"/>
    </source>
</evidence>
<feature type="domain" description="Parvovirus non-structural protein 1 helicase" evidence="7">
    <location>
        <begin position="279"/>
        <end position="413"/>
    </location>
</feature>
<dbReference type="InterPro" id="IPR001257">
    <property type="entry name" value="Parvovirus_NS1_helicase"/>
</dbReference>
<feature type="compositionally biased region" description="Low complexity" evidence="6">
    <location>
        <begin position="515"/>
        <end position="524"/>
    </location>
</feature>
<evidence type="ECO:0000256" key="3">
    <source>
        <dbReference type="ARBA" id="ARBA00022705"/>
    </source>
</evidence>
<dbReference type="EMBL" id="MW046416">
    <property type="protein sequence ID" value="QTE03792.1"/>
    <property type="molecule type" value="Genomic_DNA"/>
</dbReference>
<name>A0A8A4XD99_9VIRU</name>
<organism evidence="8">
    <name type="scientific">Emberiza pusilla Chaphamaparvovirus</name>
    <dbReference type="NCBI Taxonomy" id="2794488"/>
    <lineage>
        <taxon>Viruses</taxon>
        <taxon>Monodnaviria</taxon>
        <taxon>Shotokuvirae</taxon>
        <taxon>Cossaviricota</taxon>
        <taxon>Quintoviricetes</taxon>
        <taxon>Piccovirales</taxon>
        <taxon>Parvoviridae</taxon>
        <taxon>Hamaparvovirinae</taxon>
        <taxon>Chaphamaparvovirus</taxon>
    </lineage>
</organism>
<dbReference type="Gene3D" id="3.40.50.300">
    <property type="entry name" value="P-loop containing nucleotide triphosphate hydrolases"/>
    <property type="match status" value="1"/>
</dbReference>
<proteinExistence type="predicted"/>
<comment type="subcellular location">
    <subcellularLocation>
        <location evidence="1">Host nucleus</location>
    </subcellularLocation>
</comment>
<keyword evidence="5" id="KW-0067">ATP-binding</keyword>
<evidence type="ECO:0000313" key="8">
    <source>
        <dbReference type="EMBL" id="QTE03792.1"/>
    </source>
</evidence>
<evidence type="ECO:0000256" key="1">
    <source>
        <dbReference type="ARBA" id="ARBA00004147"/>
    </source>
</evidence>
<dbReference type="SUPFAM" id="SSF52540">
    <property type="entry name" value="P-loop containing nucleoside triphosphate hydrolases"/>
    <property type="match status" value="1"/>
</dbReference>
<protein>
    <submittedName>
        <fullName evidence="8">Nonstructural protein 1</fullName>
    </submittedName>
</protein>
<accession>A0A8A4XD99</accession>
<dbReference type="GO" id="GO:0042025">
    <property type="term" value="C:host cell nucleus"/>
    <property type="evidence" value="ECO:0007669"/>
    <property type="project" value="UniProtKB-SubCell"/>
</dbReference>
<keyword evidence="4" id="KW-0547">Nucleotide-binding</keyword>
<evidence type="ECO:0000259" key="7">
    <source>
        <dbReference type="Pfam" id="PF01057"/>
    </source>
</evidence>
<feature type="region of interest" description="Disordered" evidence="6">
    <location>
        <begin position="458"/>
        <end position="607"/>
    </location>
</feature>
<dbReference type="InterPro" id="IPR027417">
    <property type="entry name" value="P-loop_NTPase"/>
</dbReference>
<dbReference type="GO" id="GO:0005524">
    <property type="term" value="F:ATP binding"/>
    <property type="evidence" value="ECO:0007669"/>
    <property type="project" value="UniProtKB-KW"/>
</dbReference>
<reference evidence="8" key="1">
    <citation type="submission" date="2020-09" db="EMBL/GenBank/DDBJ databases">
        <title>Parvovirus dark matter in the feces of wild birds.</title>
        <authorList>
            <person name="Dai Z."/>
            <person name="Yang S."/>
            <person name="Zhang W."/>
        </authorList>
    </citation>
    <scope>NUCLEOTIDE SEQUENCE</scope>
    <source>
        <strain evidence="8">Lib43par05</strain>
    </source>
</reference>
<feature type="compositionally biased region" description="Basic and acidic residues" evidence="6">
    <location>
        <begin position="533"/>
        <end position="559"/>
    </location>
</feature>
<sequence>MSREVESTGSGYLGYLLLWMGRPGTARDLDLRKAETLIVPKTYVATPMPEVERFEALLNMKQYICCVLQISRANGEPIEEPLIYALFLSEIAVVGMWVASGETNDDNVFHVHAMLKTNARTDSCHRSMTTAWNNLIIADNFKRKFGTDVSFDCIKLQKCYKPSSMFQYLMKDADWCITTENRYLQHAYDIITWGKHERFQVPSQPSNLPEMNEMTEAFCQVIIAHGCQSLDECMGKAPELFAKYLHKPGLLAIVNNCIAFCNATRGAWCLSIFGDHEPDPTPIHKILLHQGVTPSQFDEDFHMWITKGDSKRNTFIIQGPSNTGKSSFVAGLKQILPYGEISNGNTFQFEGLLGAYFGFWEEPLLSPEMAEKFKQIAEGMTTVIAAKYKKPQALGRVPIMITCNSDLWKWCQGEEEMLRNRSWHYWFAFTANDTYCCRTSEPCCECGYCAASRCGSSSHGESSTGRLPTANEPLPSGEHGSIRTDPSTALGSGSVSSTTAGTGDGDEGERGGGCSSTSGASTDTVGSTGRSCTHHEQHSMGHGELVRPGGAEHRERHSEPGTSNVLESEQHRRRDEPDMGGNGNTRGGKHRVKRKHGSTGSNIPQPTLFGVVGAKEATTTKRTISILSKQQKLDKSLGSRVGAIKLDMHIPSPQDWKSYLSYLYNLYG</sequence>
<feature type="compositionally biased region" description="Basic and acidic residues" evidence="6">
    <location>
        <begin position="568"/>
        <end position="577"/>
    </location>
</feature>
<evidence type="ECO:0000256" key="6">
    <source>
        <dbReference type="SAM" id="MobiDB-lite"/>
    </source>
</evidence>
<dbReference type="GO" id="GO:0019079">
    <property type="term" value="P:viral genome replication"/>
    <property type="evidence" value="ECO:0007669"/>
    <property type="project" value="InterPro"/>
</dbReference>
<feature type="compositionally biased region" description="Low complexity" evidence="6">
    <location>
        <begin position="487"/>
        <end position="501"/>
    </location>
</feature>